<accession>A0ACB6ZNM3</accession>
<sequence>MASQYPYRAQSSMLNSGSPPPSYSSTWSPINSSPFRGPGHSPPPYTPHPVAPGPSYPQSPVPSPPPMSGSLQRREPMTASRGLAICLAIMLLETVLIMYRSDTLAKFINLESTAFRASMEKSALVAEREKSEQERERMRRDRRLWEKVPEDYIPQGAYWDPVWPAYNCRAYGKREYWGMLRNVPEGWSSIDACMNMPVEIKGVTIRRPYRCAFVGESPHIHGYWMVDWDESGCKPWHRGFHNTVSSGLLTSTSYGHAYILQGCTSYRSNTTRIEAQVVGIINRKEQDWRVMCETTPLVWSNINYTSPTHCEARAWGKKVAMWDVPDEHCL</sequence>
<dbReference type="Proteomes" id="UP000886501">
    <property type="component" value="Unassembled WGS sequence"/>
</dbReference>
<evidence type="ECO:0000313" key="1">
    <source>
        <dbReference type="EMBL" id="KAF9651184.1"/>
    </source>
</evidence>
<proteinExistence type="predicted"/>
<protein>
    <submittedName>
        <fullName evidence="1">Uncharacterized protein</fullName>
    </submittedName>
</protein>
<organism evidence="1 2">
    <name type="scientific">Thelephora ganbajun</name>
    <name type="common">Ganba fungus</name>
    <dbReference type="NCBI Taxonomy" id="370292"/>
    <lineage>
        <taxon>Eukaryota</taxon>
        <taxon>Fungi</taxon>
        <taxon>Dikarya</taxon>
        <taxon>Basidiomycota</taxon>
        <taxon>Agaricomycotina</taxon>
        <taxon>Agaricomycetes</taxon>
        <taxon>Thelephorales</taxon>
        <taxon>Thelephoraceae</taxon>
        <taxon>Thelephora</taxon>
    </lineage>
</organism>
<reference evidence="1" key="1">
    <citation type="submission" date="2019-10" db="EMBL/GenBank/DDBJ databases">
        <authorList>
            <consortium name="DOE Joint Genome Institute"/>
            <person name="Kuo A."/>
            <person name="Miyauchi S."/>
            <person name="Kiss E."/>
            <person name="Drula E."/>
            <person name="Kohler A."/>
            <person name="Sanchez-Garcia M."/>
            <person name="Andreopoulos B."/>
            <person name="Barry K.W."/>
            <person name="Bonito G."/>
            <person name="Buee M."/>
            <person name="Carver A."/>
            <person name="Chen C."/>
            <person name="Cichocki N."/>
            <person name="Clum A."/>
            <person name="Culley D."/>
            <person name="Crous P.W."/>
            <person name="Fauchery L."/>
            <person name="Girlanda M."/>
            <person name="Hayes R."/>
            <person name="Keri Z."/>
            <person name="Labutti K."/>
            <person name="Lipzen A."/>
            <person name="Lombard V."/>
            <person name="Magnuson J."/>
            <person name="Maillard F."/>
            <person name="Morin E."/>
            <person name="Murat C."/>
            <person name="Nolan M."/>
            <person name="Ohm R."/>
            <person name="Pangilinan J."/>
            <person name="Pereira M."/>
            <person name="Perotto S."/>
            <person name="Peter M."/>
            <person name="Riley R."/>
            <person name="Sitrit Y."/>
            <person name="Stielow B."/>
            <person name="Szollosi G."/>
            <person name="Zifcakova L."/>
            <person name="Stursova M."/>
            <person name="Spatafora J.W."/>
            <person name="Tedersoo L."/>
            <person name="Vaario L.-M."/>
            <person name="Yamada A."/>
            <person name="Yan M."/>
            <person name="Wang P."/>
            <person name="Xu J."/>
            <person name="Bruns T."/>
            <person name="Baldrian P."/>
            <person name="Vilgalys R."/>
            <person name="Henrissat B."/>
            <person name="Grigoriev I.V."/>
            <person name="Hibbett D."/>
            <person name="Nagy L.G."/>
            <person name="Martin F.M."/>
        </authorList>
    </citation>
    <scope>NUCLEOTIDE SEQUENCE</scope>
    <source>
        <strain evidence="1">P2</strain>
    </source>
</reference>
<reference evidence="1" key="2">
    <citation type="journal article" date="2020" name="Nat. Commun.">
        <title>Large-scale genome sequencing of mycorrhizal fungi provides insights into the early evolution of symbiotic traits.</title>
        <authorList>
            <person name="Miyauchi S."/>
            <person name="Kiss E."/>
            <person name="Kuo A."/>
            <person name="Drula E."/>
            <person name="Kohler A."/>
            <person name="Sanchez-Garcia M."/>
            <person name="Morin E."/>
            <person name="Andreopoulos B."/>
            <person name="Barry K.W."/>
            <person name="Bonito G."/>
            <person name="Buee M."/>
            <person name="Carver A."/>
            <person name="Chen C."/>
            <person name="Cichocki N."/>
            <person name="Clum A."/>
            <person name="Culley D."/>
            <person name="Crous P.W."/>
            <person name="Fauchery L."/>
            <person name="Girlanda M."/>
            <person name="Hayes R.D."/>
            <person name="Keri Z."/>
            <person name="LaButti K."/>
            <person name="Lipzen A."/>
            <person name="Lombard V."/>
            <person name="Magnuson J."/>
            <person name="Maillard F."/>
            <person name="Murat C."/>
            <person name="Nolan M."/>
            <person name="Ohm R.A."/>
            <person name="Pangilinan J."/>
            <person name="Pereira M.F."/>
            <person name="Perotto S."/>
            <person name="Peter M."/>
            <person name="Pfister S."/>
            <person name="Riley R."/>
            <person name="Sitrit Y."/>
            <person name="Stielow J.B."/>
            <person name="Szollosi G."/>
            <person name="Zifcakova L."/>
            <person name="Stursova M."/>
            <person name="Spatafora J.W."/>
            <person name="Tedersoo L."/>
            <person name="Vaario L.M."/>
            <person name="Yamada A."/>
            <person name="Yan M."/>
            <person name="Wang P."/>
            <person name="Xu J."/>
            <person name="Bruns T."/>
            <person name="Baldrian P."/>
            <person name="Vilgalys R."/>
            <person name="Dunand C."/>
            <person name="Henrissat B."/>
            <person name="Grigoriev I.V."/>
            <person name="Hibbett D."/>
            <person name="Nagy L.G."/>
            <person name="Martin F.M."/>
        </authorList>
    </citation>
    <scope>NUCLEOTIDE SEQUENCE</scope>
    <source>
        <strain evidence="1">P2</strain>
    </source>
</reference>
<keyword evidence="2" id="KW-1185">Reference proteome</keyword>
<dbReference type="EMBL" id="MU117977">
    <property type="protein sequence ID" value="KAF9651184.1"/>
    <property type="molecule type" value="Genomic_DNA"/>
</dbReference>
<comment type="caution">
    <text evidence="1">The sequence shown here is derived from an EMBL/GenBank/DDBJ whole genome shotgun (WGS) entry which is preliminary data.</text>
</comment>
<gene>
    <name evidence="1" type="ORF">BDM02DRAFT_899049</name>
</gene>
<name>A0ACB6ZNM3_THEGA</name>
<evidence type="ECO:0000313" key="2">
    <source>
        <dbReference type="Proteomes" id="UP000886501"/>
    </source>
</evidence>